<dbReference type="Proteomes" id="UP000627715">
    <property type="component" value="Unassembled WGS sequence"/>
</dbReference>
<dbReference type="GO" id="GO:0061798">
    <property type="term" value="F:GTP 3',8'-cyclase activity"/>
    <property type="evidence" value="ECO:0007669"/>
    <property type="project" value="UniProtKB-UniRule"/>
</dbReference>
<dbReference type="SFLD" id="SFLDG01383">
    <property type="entry name" value="cyclic_pyranopterin_phosphate"/>
    <property type="match status" value="1"/>
</dbReference>
<evidence type="ECO:0000256" key="2">
    <source>
        <dbReference type="ARBA" id="ARBA00022485"/>
    </source>
</evidence>
<evidence type="ECO:0000256" key="4">
    <source>
        <dbReference type="ARBA" id="ARBA00022723"/>
    </source>
</evidence>
<gene>
    <name evidence="12 14" type="primary">moaA</name>
    <name evidence="14" type="ORF">GCM10011403_02220</name>
</gene>
<dbReference type="RefSeq" id="WP_068812597.1">
    <property type="nucleotide sequence ID" value="NZ_BMIY01000001.1"/>
</dbReference>
<comment type="similarity">
    <text evidence="12">Belongs to the radical SAM superfamily. MoaA family.</text>
</comment>
<dbReference type="InterPro" id="IPR058240">
    <property type="entry name" value="rSAM_sf"/>
</dbReference>
<reference evidence="14" key="2">
    <citation type="submission" date="2020-09" db="EMBL/GenBank/DDBJ databases">
        <authorList>
            <person name="Sun Q."/>
            <person name="Zhou Y."/>
        </authorList>
    </citation>
    <scope>NUCLEOTIDE SEQUENCE</scope>
    <source>
        <strain evidence="14">CGMCC 1.15425</strain>
    </source>
</reference>
<dbReference type="PANTHER" id="PTHR22960">
    <property type="entry name" value="MOLYBDOPTERIN COFACTOR SYNTHESIS PROTEIN A"/>
    <property type="match status" value="1"/>
</dbReference>
<dbReference type="HAMAP" id="MF_01225_B">
    <property type="entry name" value="MoaA_B"/>
    <property type="match status" value="1"/>
</dbReference>
<accession>A0A917LP52</accession>
<evidence type="ECO:0000256" key="9">
    <source>
        <dbReference type="ARBA" id="ARBA00023150"/>
    </source>
</evidence>
<dbReference type="PROSITE" id="PS01305">
    <property type="entry name" value="MOAA_NIFB_PQQE"/>
    <property type="match status" value="1"/>
</dbReference>
<feature type="binding site" evidence="12">
    <location>
        <position position="33"/>
    </location>
    <ligand>
        <name>[4Fe-4S] cluster</name>
        <dbReference type="ChEBI" id="CHEBI:49883"/>
        <label>1</label>
        <note>4Fe-4S-S-AdoMet</note>
    </ligand>
</feature>
<dbReference type="InterPro" id="IPR040064">
    <property type="entry name" value="MoaA-like"/>
</dbReference>
<evidence type="ECO:0000256" key="8">
    <source>
        <dbReference type="ARBA" id="ARBA00023134"/>
    </source>
</evidence>
<dbReference type="InterPro" id="IPR013785">
    <property type="entry name" value="Aldolase_TIM"/>
</dbReference>
<keyword evidence="5 12" id="KW-0547">Nucleotide-binding</keyword>
<comment type="catalytic activity">
    <reaction evidence="11 12">
        <text>GTP + AH2 + S-adenosyl-L-methionine = (8S)-3',8-cyclo-7,8-dihydroguanosine 5'-triphosphate + 5'-deoxyadenosine + L-methionine + A + H(+)</text>
        <dbReference type="Rhea" id="RHEA:49576"/>
        <dbReference type="ChEBI" id="CHEBI:13193"/>
        <dbReference type="ChEBI" id="CHEBI:15378"/>
        <dbReference type="ChEBI" id="CHEBI:17319"/>
        <dbReference type="ChEBI" id="CHEBI:17499"/>
        <dbReference type="ChEBI" id="CHEBI:37565"/>
        <dbReference type="ChEBI" id="CHEBI:57844"/>
        <dbReference type="ChEBI" id="CHEBI:59789"/>
        <dbReference type="ChEBI" id="CHEBI:131766"/>
        <dbReference type="EC" id="4.1.99.22"/>
    </reaction>
</comment>
<dbReference type="SUPFAM" id="SSF102114">
    <property type="entry name" value="Radical SAM enzymes"/>
    <property type="match status" value="1"/>
</dbReference>
<feature type="binding site" evidence="12">
    <location>
        <position position="26"/>
    </location>
    <ligand>
        <name>GTP</name>
        <dbReference type="ChEBI" id="CHEBI:37565"/>
    </ligand>
</feature>
<comment type="cofactor">
    <cofactor evidence="12">
        <name>[4Fe-4S] cluster</name>
        <dbReference type="ChEBI" id="CHEBI:49883"/>
    </cofactor>
    <text evidence="12">Binds 2 [4Fe-4S] clusters. Binds 1 [4Fe-4S] cluster coordinated with 3 cysteines and an exchangeable S-adenosyl-L-methionine and 1 [4Fe-4S] cluster coordinated with 3 cysteines and the GTP-derived substrate.</text>
</comment>
<feature type="binding site" evidence="12">
    <location>
        <position position="40"/>
    </location>
    <ligand>
        <name>[4Fe-4S] cluster</name>
        <dbReference type="ChEBI" id="CHEBI:49883"/>
        <label>1</label>
        <note>4Fe-4S-S-AdoMet</note>
    </ligand>
</feature>
<keyword evidence="10 12" id="KW-0456">Lyase</keyword>
<dbReference type="CDD" id="cd21117">
    <property type="entry name" value="Twitch_MoaA"/>
    <property type="match status" value="1"/>
</dbReference>
<dbReference type="SMART" id="SM00729">
    <property type="entry name" value="Elp3"/>
    <property type="match status" value="1"/>
</dbReference>
<feature type="binding site" evidence="12">
    <location>
        <position position="106"/>
    </location>
    <ligand>
        <name>GTP</name>
        <dbReference type="ChEBI" id="CHEBI:37565"/>
    </ligand>
</feature>
<keyword evidence="7 12" id="KW-0411">Iron-sulfur</keyword>
<evidence type="ECO:0000256" key="5">
    <source>
        <dbReference type="ARBA" id="ARBA00022741"/>
    </source>
</evidence>
<keyword evidence="9 12" id="KW-0501">Molybdenum cofactor biosynthesis</keyword>
<feature type="binding site" evidence="12">
    <location>
        <position position="79"/>
    </location>
    <ligand>
        <name>S-adenosyl-L-methionine</name>
        <dbReference type="ChEBI" id="CHEBI:59789"/>
    </ligand>
</feature>
<feature type="binding site" evidence="12">
    <location>
        <position position="39"/>
    </location>
    <ligand>
        <name>S-adenosyl-L-methionine</name>
        <dbReference type="ChEBI" id="CHEBI:59789"/>
    </ligand>
</feature>
<keyword evidence="2 12" id="KW-0004">4Fe-4S</keyword>
<dbReference type="GO" id="GO:0061799">
    <property type="term" value="F:cyclic pyranopterin monophosphate synthase activity"/>
    <property type="evidence" value="ECO:0007669"/>
    <property type="project" value="TreeGrafter"/>
</dbReference>
<dbReference type="GO" id="GO:1904047">
    <property type="term" value="F:S-adenosyl-L-methionine binding"/>
    <property type="evidence" value="ECO:0007669"/>
    <property type="project" value="UniProtKB-UniRule"/>
</dbReference>
<feature type="binding site" evidence="12">
    <location>
        <position position="75"/>
    </location>
    <ligand>
        <name>GTP</name>
        <dbReference type="ChEBI" id="CHEBI:37565"/>
    </ligand>
</feature>
<dbReference type="GO" id="GO:0051539">
    <property type="term" value="F:4 iron, 4 sulfur cluster binding"/>
    <property type="evidence" value="ECO:0007669"/>
    <property type="project" value="UniProtKB-UniRule"/>
</dbReference>
<feature type="domain" description="Radical SAM core" evidence="13">
    <location>
        <begin position="17"/>
        <end position="242"/>
    </location>
</feature>
<feature type="binding site" evidence="12">
    <location>
        <position position="201"/>
    </location>
    <ligand>
        <name>S-adenosyl-L-methionine</name>
        <dbReference type="ChEBI" id="CHEBI:59789"/>
    </ligand>
</feature>
<evidence type="ECO:0000256" key="11">
    <source>
        <dbReference type="ARBA" id="ARBA00048697"/>
    </source>
</evidence>
<evidence type="ECO:0000256" key="6">
    <source>
        <dbReference type="ARBA" id="ARBA00023004"/>
    </source>
</evidence>
<evidence type="ECO:0000256" key="7">
    <source>
        <dbReference type="ARBA" id="ARBA00023014"/>
    </source>
</evidence>
<dbReference type="Pfam" id="PF04055">
    <property type="entry name" value="Radical_SAM"/>
    <property type="match status" value="1"/>
</dbReference>
<dbReference type="NCBIfam" id="TIGR02666">
    <property type="entry name" value="moaA"/>
    <property type="match status" value="1"/>
</dbReference>
<evidence type="ECO:0000256" key="3">
    <source>
        <dbReference type="ARBA" id="ARBA00022691"/>
    </source>
</evidence>
<sequence>MVETAVSDKVKNKLIDRFGRTVDYVRLSVTDRCDFRCVYCMTEDMEFLPRRQVLTLEEIYRVARAFTRLGVKKLRLTGGEPMVRSNVMSLITALGKLPGLEELLLTTNGARLDKLAGPLRDAGVNRMNISIDSLQEDRFKRITRVGNLHKVLAGIDEARRYDFDRIRLNTVIMKGYNDDEVLPLADYALSRGIDIAFIEEMPLGQASDHDRNETVCSNDWVREKLEAEYTLTPSVSRTAGPSKYYSVAGSQGRLGFISPMSHNFCADCNRVRVTVEGRLLLCLGNEHSMDLREVIRDGNAEPSRDFEGLENWGDIPETEVDERLREHIISAMDLKPERHHFYEQDYEQPVRLMNMTGG</sequence>
<evidence type="ECO:0000313" key="14">
    <source>
        <dbReference type="EMBL" id="GGG48707.1"/>
    </source>
</evidence>
<feature type="binding site" evidence="12">
    <location>
        <begin position="270"/>
        <end position="272"/>
    </location>
    <ligand>
        <name>GTP</name>
        <dbReference type="ChEBI" id="CHEBI:37565"/>
    </ligand>
</feature>
<comment type="caution">
    <text evidence="14">The sequence shown here is derived from an EMBL/GenBank/DDBJ whole genome shotgun (WGS) entry which is preliminary data.</text>
</comment>
<keyword evidence="4 12" id="KW-0479">Metal-binding</keyword>
<feature type="binding site" evidence="12">
    <location>
        <position position="282"/>
    </location>
    <ligand>
        <name>[4Fe-4S] cluster</name>
        <dbReference type="ChEBI" id="CHEBI:49883"/>
        <label>2</label>
        <note>4Fe-4S-substrate</note>
    </ligand>
</feature>
<evidence type="ECO:0000259" key="13">
    <source>
        <dbReference type="PROSITE" id="PS51918"/>
    </source>
</evidence>
<dbReference type="SFLD" id="SFLDG01386">
    <property type="entry name" value="main_SPASM_domain-containing"/>
    <property type="match status" value="1"/>
</dbReference>
<feature type="binding site" evidence="12">
    <location>
        <position position="37"/>
    </location>
    <ligand>
        <name>[4Fe-4S] cluster</name>
        <dbReference type="ChEBI" id="CHEBI:49883"/>
        <label>1</label>
        <note>4Fe-4S-S-AdoMet</note>
    </ligand>
</feature>
<proteinExistence type="inferred from homology"/>
<dbReference type="GO" id="GO:0046872">
    <property type="term" value="F:metal ion binding"/>
    <property type="evidence" value="ECO:0007669"/>
    <property type="project" value="UniProtKB-KW"/>
</dbReference>
<dbReference type="GO" id="GO:0005525">
    <property type="term" value="F:GTP binding"/>
    <property type="evidence" value="ECO:0007669"/>
    <property type="project" value="UniProtKB-UniRule"/>
</dbReference>
<feature type="binding site" evidence="12">
    <location>
        <position position="130"/>
    </location>
    <ligand>
        <name>S-adenosyl-L-methionine</name>
        <dbReference type="ChEBI" id="CHEBI:59789"/>
    </ligand>
</feature>
<dbReference type="InterPro" id="IPR010505">
    <property type="entry name" value="MoaA_twitch"/>
</dbReference>
<protein>
    <recommendedName>
        <fullName evidence="1 12">GTP 3',8-cyclase</fullName>
        <ecNumber evidence="1 12">4.1.99.22</ecNumber>
    </recommendedName>
    <alternativeName>
        <fullName evidence="12">Molybdenum cofactor biosynthesis protein A</fullName>
    </alternativeName>
</protein>
<dbReference type="OrthoDB" id="9763993at2"/>
<dbReference type="CDD" id="cd01335">
    <property type="entry name" value="Radical_SAM"/>
    <property type="match status" value="1"/>
</dbReference>
<dbReference type="Gene3D" id="3.20.20.70">
    <property type="entry name" value="Aldolase class I"/>
    <property type="match status" value="1"/>
</dbReference>
<keyword evidence="15" id="KW-1185">Reference proteome</keyword>
<dbReference type="PROSITE" id="PS51918">
    <property type="entry name" value="RADICAL_SAM"/>
    <property type="match status" value="1"/>
</dbReference>
<dbReference type="GO" id="GO:0006777">
    <property type="term" value="P:Mo-molybdopterin cofactor biosynthetic process"/>
    <property type="evidence" value="ECO:0007669"/>
    <property type="project" value="UniProtKB-UniRule"/>
</dbReference>
<dbReference type="SFLD" id="SFLDS00029">
    <property type="entry name" value="Radical_SAM"/>
    <property type="match status" value="1"/>
</dbReference>
<keyword evidence="8 12" id="KW-0342">GTP-binding</keyword>
<comment type="subunit">
    <text evidence="12">Monomer and homodimer.</text>
</comment>
<keyword evidence="6 12" id="KW-0408">Iron</keyword>
<dbReference type="InterPro" id="IPR000385">
    <property type="entry name" value="MoaA_NifB_PqqE_Fe-S-bd_CS"/>
</dbReference>
<comment type="pathway">
    <text evidence="12">Cofactor biosynthesis; molybdopterin biosynthesis.</text>
</comment>
<comment type="function">
    <text evidence="12">Catalyzes the cyclization of GTP to (8S)-3',8-cyclo-7,8-dihydroguanosine 5'-triphosphate.</text>
</comment>
<feature type="binding site" evidence="12">
    <location>
        <position position="265"/>
    </location>
    <ligand>
        <name>[4Fe-4S] cluster</name>
        <dbReference type="ChEBI" id="CHEBI:49883"/>
        <label>2</label>
        <note>4Fe-4S-substrate</note>
    </ligand>
</feature>
<organism evidence="14 15">
    <name type="scientific">Pseudohongiella nitratireducens</name>
    <dbReference type="NCBI Taxonomy" id="1768907"/>
    <lineage>
        <taxon>Bacteria</taxon>
        <taxon>Pseudomonadati</taxon>
        <taxon>Pseudomonadota</taxon>
        <taxon>Gammaproteobacteria</taxon>
        <taxon>Pseudomonadales</taxon>
        <taxon>Pseudohongiellaceae</taxon>
        <taxon>Pseudohongiella</taxon>
    </lineage>
</organism>
<dbReference type="EMBL" id="BMIY01000001">
    <property type="protein sequence ID" value="GGG48707.1"/>
    <property type="molecule type" value="Genomic_DNA"/>
</dbReference>
<dbReference type="AlphaFoldDB" id="A0A917LP52"/>
<dbReference type="InterPro" id="IPR050105">
    <property type="entry name" value="MoCo_biosynth_MoaA/MoaC"/>
</dbReference>
<dbReference type="InterPro" id="IPR007197">
    <property type="entry name" value="rSAM"/>
</dbReference>
<evidence type="ECO:0000256" key="12">
    <source>
        <dbReference type="HAMAP-Rule" id="MF_01225"/>
    </source>
</evidence>
<dbReference type="InterPro" id="IPR006638">
    <property type="entry name" value="Elp3/MiaA/NifB-like_rSAM"/>
</dbReference>
<dbReference type="SFLD" id="SFLDG01067">
    <property type="entry name" value="SPASM/twitch_domain_containing"/>
    <property type="match status" value="1"/>
</dbReference>
<reference evidence="14" key="1">
    <citation type="journal article" date="2014" name="Int. J. Syst. Evol. Microbiol.">
        <title>Complete genome sequence of Corynebacterium casei LMG S-19264T (=DSM 44701T), isolated from a smear-ripened cheese.</title>
        <authorList>
            <consortium name="US DOE Joint Genome Institute (JGI-PGF)"/>
            <person name="Walter F."/>
            <person name="Albersmeier A."/>
            <person name="Kalinowski J."/>
            <person name="Ruckert C."/>
        </authorList>
    </citation>
    <scope>NUCLEOTIDE SEQUENCE</scope>
    <source>
        <strain evidence="14">CGMCC 1.15425</strain>
    </source>
</reference>
<evidence type="ECO:0000313" key="15">
    <source>
        <dbReference type="Proteomes" id="UP000627715"/>
    </source>
</evidence>
<dbReference type="PANTHER" id="PTHR22960:SF0">
    <property type="entry name" value="MOLYBDENUM COFACTOR BIOSYNTHESIS PROTEIN 1"/>
    <property type="match status" value="1"/>
</dbReference>
<dbReference type="Pfam" id="PF06463">
    <property type="entry name" value="Mob_synth_C"/>
    <property type="match status" value="1"/>
</dbReference>
<evidence type="ECO:0000256" key="10">
    <source>
        <dbReference type="ARBA" id="ARBA00023239"/>
    </source>
</evidence>
<comment type="caution">
    <text evidence="12">Lacks conserved residue(s) required for the propagation of feature annotation.</text>
</comment>
<keyword evidence="3 12" id="KW-0949">S-adenosyl-L-methionine</keyword>
<name>A0A917LP52_9GAMM</name>
<dbReference type="EC" id="4.1.99.22" evidence="1 12"/>
<dbReference type="InterPro" id="IPR013483">
    <property type="entry name" value="MoaA"/>
</dbReference>
<feature type="binding site" evidence="12">
    <location>
        <position position="268"/>
    </location>
    <ligand>
        <name>[4Fe-4S] cluster</name>
        <dbReference type="ChEBI" id="CHEBI:49883"/>
        <label>2</label>
        <note>4Fe-4S-substrate</note>
    </ligand>
</feature>
<evidence type="ECO:0000256" key="1">
    <source>
        <dbReference type="ARBA" id="ARBA00012167"/>
    </source>
</evidence>